<keyword evidence="2" id="KW-1185">Reference proteome</keyword>
<protein>
    <submittedName>
        <fullName evidence="1">Uncharacterized protein</fullName>
    </submittedName>
</protein>
<evidence type="ECO:0000313" key="2">
    <source>
        <dbReference type="Proteomes" id="UP001287356"/>
    </source>
</evidence>
<reference evidence="1" key="1">
    <citation type="journal article" date="2023" name="Mol. Phylogenet. Evol.">
        <title>Genome-scale phylogeny and comparative genomics of the fungal order Sordariales.</title>
        <authorList>
            <person name="Hensen N."/>
            <person name="Bonometti L."/>
            <person name="Westerberg I."/>
            <person name="Brannstrom I.O."/>
            <person name="Guillou S."/>
            <person name="Cros-Aarteil S."/>
            <person name="Calhoun S."/>
            <person name="Haridas S."/>
            <person name="Kuo A."/>
            <person name="Mondo S."/>
            <person name="Pangilinan J."/>
            <person name="Riley R."/>
            <person name="LaButti K."/>
            <person name="Andreopoulos B."/>
            <person name="Lipzen A."/>
            <person name="Chen C."/>
            <person name="Yan M."/>
            <person name="Daum C."/>
            <person name="Ng V."/>
            <person name="Clum A."/>
            <person name="Steindorff A."/>
            <person name="Ohm R.A."/>
            <person name="Martin F."/>
            <person name="Silar P."/>
            <person name="Natvig D.O."/>
            <person name="Lalanne C."/>
            <person name="Gautier V."/>
            <person name="Ament-Velasquez S.L."/>
            <person name="Kruys A."/>
            <person name="Hutchinson M.I."/>
            <person name="Powell A.J."/>
            <person name="Barry K."/>
            <person name="Miller A.N."/>
            <person name="Grigoriev I.V."/>
            <person name="Debuchy R."/>
            <person name="Gladieux P."/>
            <person name="Hiltunen Thoren M."/>
            <person name="Johannesson H."/>
        </authorList>
    </citation>
    <scope>NUCLEOTIDE SEQUENCE</scope>
    <source>
        <strain evidence="1">CBS 958.72</strain>
    </source>
</reference>
<reference evidence="1" key="2">
    <citation type="submission" date="2023-06" db="EMBL/GenBank/DDBJ databases">
        <authorList>
            <consortium name="Lawrence Berkeley National Laboratory"/>
            <person name="Haridas S."/>
            <person name="Hensen N."/>
            <person name="Bonometti L."/>
            <person name="Westerberg I."/>
            <person name="Brannstrom I.O."/>
            <person name="Guillou S."/>
            <person name="Cros-Aarteil S."/>
            <person name="Calhoun S."/>
            <person name="Kuo A."/>
            <person name="Mondo S."/>
            <person name="Pangilinan J."/>
            <person name="Riley R."/>
            <person name="Labutti K."/>
            <person name="Andreopoulos B."/>
            <person name="Lipzen A."/>
            <person name="Chen C."/>
            <person name="Yanf M."/>
            <person name="Daum C."/>
            <person name="Ng V."/>
            <person name="Clum A."/>
            <person name="Steindorff A."/>
            <person name="Ohm R."/>
            <person name="Martin F."/>
            <person name="Silar P."/>
            <person name="Natvig D."/>
            <person name="Lalanne C."/>
            <person name="Gautier V."/>
            <person name="Ament-Velasquez S.L."/>
            <person name="Kruys A."/>
            <person name="Hutchinson M.I."/>
            <person name="Powell A.J."/>
            <person name="Barry K."/>
            <person name="Miller A.N."/>
            <person name="Grigoriev I.V."/>
            <person name="Debuchy R."/>
            <person name="Gladieux P."/>
            <person name="Thoren M.H."/>
            <person name="Johannesson H."/>
        </authorList>
    </citation>
    <scope>NUCLEOTIDE SEQUENCE</scope>
    <source>
        <strain evidence="1">CBS 958.72</strain>
    </source>
</reference>
<gene>
    <name evidence="1" type="ORF">B0T24DRAFT_41087</name>
</gene>
<comment type="caution">
    <text evidence="1">The sequence shown here is derived from an EMBL/GenBank/DDBJ whole genome shotgun (WGS) entry which is preliminary data.</text>
</comment>
<dbReference type="EMBL" id="JAULSN010000001">
    <property type="protein sequence ID" value="KAK3383232.1"/>
    <property type="molecule type" value="Genomic_DNA"/>
</dbReference>
<dbReference type="AlphaFoldDB" id="A0AAE0NKH3"/>
<sequence length="155" mass="16906">MSIQCFQVCLEGQVQVRGILSCYGLTRSRASPSQPRGRPGSIPFFLSFFALLLLRYLPLAEPRPLIVIARVCIIDDEKKNSKATHSPVVFLAARPMEKALDSMPSSSCHGGEGLGAGVKRWSLLPRTHCELGPPSRALQGAFRSLLDRCVLADSI</sequence>
<organism evidence="1 2">
    <name type="scientific">Lasiosphaeria ovina</name>
    <dbReference type="NCBI Taxonomy" id="92902"/>
    <lineage>
        <taxon>Eukaryota</taxon>
        <taxon>Fungi</taxon>
        <taxon>Dikarya</taxon>
        <taxon>Ascomycota</taxon>
        <taxon>Pezizomycotina</taxon>
        <taxon>Sordariomycetes</taxon>
        <taxon>Sordariomycetidae</taxon>
        <taxon>Sordariales</taxon>
        <taxon>Lasiosphaeriaceae</taxon>
        <taxon>Lasiosphaeria</taxon>
    </lineage>
</organism>
<accession>A0AAE0NKH3</accession>
<name>A0AAE0NKH3_9PEZI</name>
<evidence type="ECO:0000313" key="1">
    <source>
        <dbReference type="EMBL" id="KAK3383232.1"/>
    </source>
</evidence>
<proteinExistence type="predicted"/>
<dbReference type="Proteomes" id="UP001287356">
    <property type="component" value="Unassembled WGS sequence"/>
</dbReference>